<comment type="caution">
    <text evidence="10">The sequence shown here is derived from an EMBL/GenBank/DDBJ whole genome shotgun (WGS) entry which is preliminary data.</text>
</comment>
<keyword evidence="4" id="KW-0862">Zinc</keyword>
<evidence type="ECO:0000256" key="5">
    <source>
        <dbReference type="ARBA" id="ARBA00022888"/>
    </source>
</evidence>
<name>A0A835S068_VANPL</name>
<dbReference type="PANTHER" id="PTHR45937">
    <property type="entry name" value="ASPARAGINE SYNTHETASE DOMAIN-CONTAINING PROTEIN 1"/>
    <property type="match status" value="1"/>
</dbReference>
<reference evidence="10 11" key="1">
    <citation type="journal article" date="2020" name="Nat. Food">
        <title>A phased Vanilla planifolia genome enables genetic improvement of flavour and production.</title>
        <authorList>
            <person name="Hasing T."/>
            <person name="Tang H."/>
            <person name="Brym M."/>
            <person name="Khazi F."/>
            <person name="Huang T."/>
            <person name="Chambers A.H."/>
        </authorList>
    </citation>
    <scope>NUCLEOTIDE SEQUENCE [LARGE SCALE GENOMIC DNA]</scope>
    <source>
        <tissue evidence="10">Leaf</tissue>
    </source>
</reference>
<dbReference type="Gene3D" id="3.60.20.10">
    <property type="entry name" value="Glutamine Phosphoribosylpyrophosphate, subunit 1, domain 1"/>
    <property type="match status" value="1"/>
</dbReference>
<evidence type="ECO:0000313" key="11">
    <source>
        <dbReference type="Proteomes" id="UP000639772"/>
    </source>
</evidence>
<evidence type="ECO:0000256" key="1">
    <source>
        <dbReference type="ARBA" id="ARBA00022605"/>
    </source>
</evidence>
<dbReference type="InterPro" id="IPR014729">
    <property type="entry name" value="Rossmann-like_a/b/a_fold"/>
</dbReference>
<evidence type="ECO:0000256" key="7">
    <source>
        <dbReference type="PROSITE-ProRule" id="PRU00325"/>
    </source>
</evidence>
<dbReference type="Pfam" id="PF04434">
    <property type="entry name" value="SWIM"/>
    <property type="match status" value="1"/>
</dbReference>
<feature type="domain" description="Glutamine amidotransferase type-2" evidence="9">
    <location>
        <begin position="474"/>
        <end position="729"/>
    </location>
</feature>
<evidence type="ECO:0000259" key="8">
    <source>
        <dbReference type="PROSITE" id="PS50966"/>
    </source>
</evidence>
<evidence type="ECO:0000313" key="10">
    <source>
        <dbReference type="EMBL" id="KAG0501531.1"/>
    </source>
</evidence>
<evidence type="ECO:0000256" key="6">
    <source>
        <dbReference type="ARBA" id="ARBA00022962"/>
    </source>
</evidence>
<dbReference type="GO" id="GO:0006529">
    <property type="term" value="P:asparagine biosynthetic process"/>
    <property type="evidence" value="ECO:0007669"/>
    <property type="project" value="UniProtKB-KW"/>
</dbReference>
<evidence type="ECO:0000256" key="3">
    <source>
        <dbReference type="ARBA" id="ARBA00022771"/>
    </source>
</evidence>
<protein>
    <submittedName>
        <fullName evidence="10">Uncharacterized protein</fullName>
    </submittedName>
</protein>
<dbReference type="InterPro" id="IPR006564">
    <property type="entry name" value="Znf_PMZ"/>
</dbReference>
<keyword evidence="6" id="KW-0315">Glutamine amidotransferase</keyword>
<dbReference type="PROSITE" id="PS50966">
    <property type="entry name" value="ZF_SWIM"/>
    <property type="match status" value="1"/>
</dbReference>
<dbReference type="InterPro" id="IPR007527">
    <property type="entry name" value="Znf_SWIM"/>
</dbReference>
<dbReference type="AlphaFoldDB" id="A0A835S068"/>
<dbReference type="Pfam" id="PF00733">
    <property type="entry name" value="Asn_synthase"/>
    <property type="match status" value="2"/>
</dbReference>
<dbReference type="InterPro" id="IPR029055">
    <property type="entry name" value="Ntn_hydrolases_N"/>
</dbReference>
<dbReference type="Proteomes" id="UP000639772">
    <property type="component" value="Chromosome 1"/>
</dbReference>
<dbReference type="Pfam" id="PF13537">
    <property type="entry name" value="GATase_7"/>
    <property type="match status" value="1"/>
</dbReference>
<dbReference type="PANTHER" id="PTHR45937:SF1">
    <property type="entry name" value="ASPARAGINE SYNTHETASE DOMAIN-CONTAINING PROTEIN 1"/>
    <property type="match status" value="1"/>
</dbReference>
<dbReference type="EMBL" id="JADCNM010000001">
    <property type="protein sequence ID" value="KAG0501531.1"/>
    <property type="molecule type" value="Genomic_DNA"/>
</dbReference>
<dbReference type="OrthoDB" id="10252281at2759"/>
<dbReference type="InterPro" id="IPR017932">
    <property type="entry name" value="GATase_2_dom"/>
</dbReference>
<dbReference type="SMART" id="SM00575">
    <property type="entry name" value="ZnF_PMZ"/>
    <property type="match status" value="1"/>
</dbReference>
<evidence type="ECO:0000256" key="4">
    <source>
        <dbReference type="ARBA" id="ARBA00022833"/>
    </source>
</evidence>
<dbReference type="InterPro" id="IPR051857">
    <property type="entry name" value="Asn_synthetase_domain"/>
</dbReference>
<dbReference type="Gene3D" id="3.40.50.620">
    <property type="entry name" value="HUPs"/>
    <property type="match status" value="1"/>
</dbReference>
<dbReference type="GO" id="GO:0008270">
    <property type="term" value="F:zinc ion binding"/>
    <property type="evidence" value="ECO:0007669"/>
    <property type="project" value="UniProtKB-KW"/>
</dbReference>
<dbReference type="GO" id="GO:0004066">
    <property type="term" value="F:asparagine synthase (glutamine-hydrolyzing) activity"/>
    <property type="evidence" value="ECO:0007669"/>
    <property type="project" value="InterPro"/>
</dbReference>
<organism evidence="10 11">
    <name type="scientific">Vanilla planifolia</name>
    <name type="common">Vanilla</name>
    <dbReference type="NCBI Taxonomy" id="51239"/>
    <lineage>
        <taxon>Eukaryota</taxon>
        <taxon>Viridiplantae</taxon>
        <taxon>Streptophyta</taxon>
        <taxon>Embryophyta</taxon>
        <taxon>Tracheophyta</taxon>
        <taxon>Spermatophyta</taxon>
        <taxon>Magnoliopsida</taxon>
        <taxon>Liliopsida</taxon>
        <taxon>Asparagales</taxon>
        <taxon>Orchidaceae</taxon>
        <taxon>Vanilloideae</taxon>
        <taxon>Vanilleae</taxon>
        <taxon>Vanilla</taxon>
    </lineage>
</organism>
<gene>
    <name evidence="10" type="ORF">HPP92_001603</name>
</gene>
<evidence type="ECO:0000256" key="2">
    <source>
        <dbReference type="ARBA" id="ARBA00022723"/>
    </source>
</evidence>
<dbReference type="SUPFAM" id="SSF56235">
    <property type="entry name" value="N-terminal nucleophile aminohydrolases (Ntn hydrolases)"/>
    <property type="match status" value="1"/>
</dbReference>
<dbReference type="SUPFAM" id="SSF52402">
    <property type="entry name" value="Adenine nucleotide alpha hydrolases-like"/>
    <property type="match status" value="1"/>
</dbReference>
<sequence length="1134" mass="127087">MDFQLLSSSQAGRRMNHSTDSADLPISINSSRWHLPYPIVLIIRLFQPFADEGTMDGKEVIKVHCVDDGGDDRKDKVEEDGTLWMVELHSCKEVIFTPYGLCRRLVLVCTKGGKGRESACYQARPTAKTDCLAMIADYESFHKTGMFVTKFHMEEQMSKLYTFNMFKVFQDELKLSACCQASLVKVDAAISTFKVRECSIVSDADRTENKNYHVSYNVEGSLVHCSCGFFQFRGILCRHALSVLKLQQVYDIPTFYIVERWRKDFKHLNAMSRKLLDGSNNNSLECYDSLSWRCFSLVDMGSCRTRRISENDENQVLHEYGTYAEKNSPSLHVKLRGRPPKRVKEANLETLTSSCKRKELDNLGTETIDNQTNMLQAASNGSNIGVQIRMPSGVNLMEEVNPNELPFEATMEFMLTTGSHWQPFCLANRTLGTKQVYSGSTKTFFRKISQLLGVDLCEKYGRLTAVQPSVAQMCGIAAILDGVHITGYDICRDNCYAVQSEVEKKYGSFDIGELKASLQRRGPDSLGSRTVLVQLDCGISVEKSDDKLGRSRNPCPCCMQNIGGNGVKSVAQLDFIGSTLQLRGLSPVSQPLADTSGNILVYNGEIFGGMSIIDDSNDSEALLHALKNCGSDPLQSEMYGSCGAEHGNSIPEVLLAIEGPWALIYWQEKSKTIWFGRDAFGRRSLLVHWPSWADPRFILSSVAPPSSIKYFGSNLKDESDNEMVSEVSNATTHVCYWEELPCGIYSIEFKLSSDNEHDVMGGMFGEVRKHKRTNALLNKIVSWDRVLVDPKTEHAIPLQKEQLHLATNCSTGACYHIVPSAVLTEPAERVLFSLRKSVMKRATMSINFQTAMEQWRDEEMAPVAVLFSGGLDSMILAALLNQCLNPHYIIDLLNVSFDGQLAPDRISARLGLRELQNVAPSRRWRLVEIDATLSTLTKETSHVMSLIHPANTYMDLNIGLSLWLAASGDGWVDERYRYKSHARVLLVGSGADEQCAGYGRHRTKYKLGGWDALHEEMKLDMQRIWKRNLGRDDRLISDHGKEARFPFLDEEVIQTMLEIPLWDIANLDEPAGIGDKKILREVARLLHLQGAAVMPKRAIQFGSRIARESNRKNFGSNRAANQVSAGSVIIKIPE</sequence>
<keyword evidence="5" id="KW-0061">Asparagine biosynthesis</keyword>
<accession>A0A835S068</accession>
<dbReference type="CDD" id="cd01991">
    <property type="entry name" value="Asn_synthase_B_C"/>
    <property type="match status" value="1"/>
</dbReference>
<evidence type="ECO:0000259" key="9">
    <source>
        <dbReference type="PROSITE" id="PS51278"/>
    </source>
</evidence>
<dbReference type="PROSITE" id="PS51278">
    <property type="entry name" value="GATASE_TYPE_2"/>
    <property type="match status" value="1"/>
</dbReference>
<keyword evidence="3 7" id="KW-0863">Zinc-finger</keyword>
<dbReference type="InterPro" id="IPR001962">
    <property type="entry name" value="Asn_synthase"/>
</dbReference>
<keyword evidence="2" id="KW-0479">Metal-binding</keyword>
<feature type="domain" description="SWIM-type" evidence="8">
    <location>
        <begin position="212"/>
        <end position="248"/>
    </location>
</feature>
<keyword evidence="1" id="KW-0028">Amino-acid biosynthesis</keyword>
<proteinExistence type="predicted"/>